<dbReference type="GO" id="GO:0005886">
    <property type="term" value="C:plasma membrane"/>
    <property type="evidence" value="ECO:0007669"/>
    <property type="project" value="TreeGrafter"/>
</dbReference>
<feature type="transmembrane region" description="Helical" evidence="3">
    <location>
        <begin position="63"/>
        <end position="84"/>
    </location>
</feature>
<dbReference type="AlphaFoldDB" id="A0A087MFV5"/>
<sequence length="378" mass="41090">MSTLRETLEDLTGALRERPDDLLLEIGAGGELLVARLRVFVSCLLMLLPGLNWLGGGLVNDSLAGLAGTLGVLLFSLAWLRLALRSRRPAWLPMLSSCFDVSLVSGVLLLLGLWSTPVATVNSTVVWSCYLLAIFATALRHDLRVTLVAGVLAMVQSALLWTWVMTTADGPLVSADYGSVSSSTQLQRLMLLAVATVVSAVIVFRAQRLAQWSATDGLTGLHNRNYLNSQIPTKVEAARREGRTLSLALIDLDNFRHINAELGHLAGDRALRHAVAVIRRELGREEPMIRAGGEEFVLIMALPIGAAWERMEVLRRKLEAAPFVPEPDVEPRRLTLSAGLASCPQDANDLSGLMKRADERLRAAKAAGRNRVLARDGE</sequence>
<dbReference type="GO" id="GO:1902201">
    <property type="term" value="P:negative regulation of bacterial-type flagellum-dependent cell motility"/>
    <property type="evidence" value="ECO:0007669"/>
    <property type="project" value="TreeGrafter"/>
</dbReference>
<dbReference type="InterPro" id="IPR043128">
    <property type="entry name" value="Rev_trsase/Diguanyl_cyclase"/>
</dbReference>
<feature type="transmembrane region" description="Helical" evidence="3">
    <location>
        <begin position="33"/>
        <end position="51"/>
    </location>
</feature>
<proteinExistence type="predicted"/>
<evidence type="ECO:0000256" key="3">
    <source>
        <dbReference type="SAM" id="Phobius"/>
    </source>
</evidence>
<dbReference type="CDD" id="cd01949">
    <property type="entry name" value="GGDEF"/>
    <property type="match status" value="1"/>
</dbReference>
<accession>A0A087MFV5</accession>
<dbReference type="NCBIfam" id="TIGR00254">
    <property type="entry name" value="GGDEF"/>
    <property type="match status" value="1"/>
</dbReference>
<comment type="catalytic activity">
    <reaction evidence="2">
        <text>2 GTP = 3',3'-c-di-GMP + 2 diphosphate</text>
        <dbReference type="Rhea" id="RHEA:24898"/>
        <dbReference type="ChEBI" id="CHEBI:33019"/>
        <dbReference type="ChEBI" id="CHEBI:37565"/>
        <dbReference type="ChEBI" id="CHEBI:58805"/>
        <dbReference type="EC" id="2.7.7.65"/>
    </reaction>
</comment>
<keyword evidence="3" id="KW-0812">Transmembrane</keyword>
<dbReference type="STRING" id="1121014.N788_06855"/>
<feature type="transmembrane region" description="Helical" evidence="3">
    <location>
        <begin position="186"/>
        <end position="204"/>
    </location>
</feature>
<dbReference type="PROSITE" id="PS50887">
    <property type="entry name" value="GGDEF"/>
    <property type="match status" value="1"/>
</dbReference>
<dbReference type="PATRIC" id="fig|1121014.3.peg.2274"/>
<evidence type="ECO:0000259" key="4">
    <source>
        <dbReference type="PROSITE" id="PS50887"/>
    </source>
</evidence>
<dbReference type="SUPFAM" id="SSF55073">
    <property type="entry name" value="Nucleotide cyclase"/>
    <property type="match status" value="1"/>
</dbReference>
<organism evidence="5 6">
    <name type="scientific">Arenimonas donghaensis DSM 18148 = HO3-R19</name>
    <dbReference type="NCBI Taxonomy" id="1121014"/>
    <lineage>
        <taxon>Bacteria</taxon>
        <taxon>Pseudomonadati</taxon>
        <taxon>Pseudomonadota</taxon>
        <taxon>Gammaproteobacteria</taxon>
        <taxon>Lysobacterales</taxon>
        <taxon>Lysobacteraceae</taxon>
        <taxon>Arenimonas</taxon>
    </lineage>
</organism>
<dbReference type="InterPro" id="IPR029787">
    <property type="entry name" value="Nucleotide_cyclase"/>
</dbReference>
<dbReference type="SMART" id="SM00267">
    <property type="entry name" value="GGDEF"/>
    <property type="match status" value="1"/>
</dbReference>
<evidence type="ECO:0000256" key="1">
    <source>
        <dbReference type="ARBA" id="ARBA00012528"/>
    </source>
</evidence>
<keyword evidence="6" id="KW-1185">Reference proteome</keyword>
<dbReference type="OrthoDB" id="9803824at2"/>
<dbReference type="EMBL" id="AVCJ01000048">
    <property type="protein sequence ID" value="KFL35758.1"/>
    <property type="molecule type" value="Genomic_DNA"/>
</dbReference>
<dbReference type="PANTHER" id="PTHR45138">
    <property type="entry name" value="REGULATORY COMPONENTS OF SENSORY TRANSDUCTION SYSTEM"/>
    <property type="match status" value="1"/>
</dbReference>
<dbReference type="RefSeq" id="WP_051924610.1">
    <property type="nucleotide sequence ID" value="NZ_AVCJ01000048.1"/>
</dbReference>
<dbReference type="GO" id="GO:0052621">
    <property type="term" value="F:diguanylate cyclase activity"/>
    <property type="evidence" value="ECO:0007669"/>
    <property type="project" value="UniProtKB-EC"/>
</dbReference>
<name>A0A087MFV5_9GAMM</name>
<feature type="transmembrane region" description="Helical" evidence="3">
    <location>
        <begin position="146"/>
        <end position="166"/>
    </location>
</feature>
<evidence type="ECO:0000313" key="6">
    <source>
        <dbReference type="Proteomes" id="UP000029085"/>
    </source>
</evidence>
<feature type="transmembrane region" description="Helical" evidence="3">
    <location>
        <begin position="120"/>
        <end position="139"/>
    </location>
</feature>
<comment type="caution">
    <text evidence="5">The sequence shown here is derived from an EMBL/GenBank/DDBJ whole genome shotgun (WGS) entry which is preliminary data.</text>
</comment>
<dbReference type="Gene3D" id="3.30.70.270">
    <property type="match status" value="1"/>
</dbReference>
<dbReference type="InterPro" id="IPR000160">
    <property type="entry name" value="GGDEF_dom"/>
</dbReference>
<dbReference type="Proteomes" id="UP000029085">
    <property type="component" value="Unassembled WGS sequence"/>
</dbReference>
<feature type="domain" description="GGDEF" evidence="4">
    <location>
        <begin position="243"/>
        <end position="377"/>
    </location>
</feature>
<protein>
    <recommendedName>
        <fullName evidence="1">diguanylate cyclase</fullName>
        <ecNumber evidence="1">2.7.7.65</ecNumber>
    </recommendedName>
</protein>
<keyword evidence="3" id="KW-1133">Transmembrane helix</keyword>
<feature type="transmembrane region" description="Helical" evidence="3">
    <location>
        <begin position="91"/>
        <end position="114"/>
    </location>
</feature>
<evidence type="ECO:0000313" key="5">
    <source>
        <dbReference type="EMBL" id="KFL35758.1"/>
    </source>
</evidence>
<reference evidence="5 6" key="2">
    <citation type="journal article" date="2015" name="Stand. Genomic Sci.">
        <title>High quality draft genomic sequence of Arenimonas donghaensis DSM 18148(T).</title>
        <authorList>
            <person name="Chen F."/>
            <person name="Wang H."/>
            <person name="Cao Y."/>
            <person name="Li X."/>
            <person name="Wang G."/>
        </authorList>
    </citation>
    <scope>NUCLEOTIDE SEQUENCE [LARGE SCALE GENOMIC DNA]</scope>
    <source>
        <strain evidence="5 6">HO3-R19</strain>
    </source>
</reference>
<keyword evidence="3" id="KW-0472">Membrane</keyword>
<reference evidence="6" key="1">
    <citation type="submission" date="2013-08" db="EMBL/GenBank/DDBJ databases">
        <title>Genome sequencing of Arenimonas donghaensis.</title>
        <authorList>
            <person name="Chen F."/>
            <person name="Wang G."/>
        </authorList>
    </citation>
    <scope>NUCLEOTIDE SEQUENCE [LARGE SCALE GENOMIC DNA]</scope>
    <source>
        <strain evidence="6">HO3-R19</strain>
    </source>
</reference>
<dbReference type="InterPro" id="IPR050469">
    <property type="entry name" value="Diguanylate_Cyclase"/>
</dbReference>
<dbReference type="PANTHER" id="PTHR45138:SF9">
    <property type="entry name" value="DIGUANYLATE CYCLASE DGCM-RELATED"/>
    <property type="match status" value="1"/>
</dbReference>
<dbReference type="EC" id="2.7.7.65" evidence="1"/>
<dbReference type="Pfam" id="PF00990">
    <property type="entry name" value="GGDEF"/>
    <property type="match status" value="1"/>
</dbReference>
<dbReference type="GO" id="GO:0043709">
    <property type="term" value="P:cell adhesion involved in single-species biofilm formation"/>
    <property type="evidence" value="ECO:0007669"/>
    <property type="project" value="TreeGrafter"/>
</dbReference>
<gene>
    <name evidence="5" type="ORF">N788_06855</name>
</gene>
<evidence type="ECO:0000256" key="2">
    <source>
        <dbReference type="ARBA" id="ARBA00034247"/>
    </source>
</evidence>